<dbReference type="Gene3D" id="3.40.50.1000">
    <property type="entry name" value="HAD superfamily/HAD-like"/>
    <property type="match status" value="1"/>
</dbReference>
<evidence type="ECO:0000313" key="3">
    <source>
        <dbReference type="Proteomes" id="UP001620514"/>
    </source>
</evidence>
<dbReference type="PANTHER" id="PTHR43316">
    <property type="entry name" value="HYDROLASE, HALOACID DELAHOGENASE-RELATED"/>
    <property type="match status" value="1"/>
</dbReference>
<dbReference type="Proteomes" id="UP001620514">
    <property type="component" value="Unassembled WGS sequence"/>
</dbReference>
<dbReference type="RefSeq" id="WP_404611565.1">
    <property type="nucleotide sequence ID" value="NZ_JBIYDN010000027.1"/>
</dbReference>
<dbReference type="Gene3D" id="1.10.150.750">
    <property type="match status" value="1"/>
</dbReference>
<dbReference type="InterPro" id="IPR036412">
    <property type="entry name" value="HAD-like_sf"/>
</dbReference>
<dbReference type="InterPro" id="IPR006439">
    <property type="entry name" value="HAD-SF_hydro_IA"/>
</dbReference>
<dbReference type="Pfam" id="PF00702">
    <property type="entry name" value="Hydrolase"/>
    <property type="match status" value="1"/>
</dbReference>
<dbReference type="InterPro" id="IPR023214">
    <property type="entry name" value="HAD_sf"/>
</dbReference>
<organism evidence="2 3">
    <name type="scientific">Caballeronia udeis</name>
    <dbReference type="NCBI Taxonomy" id="1232866"/>
    <lineage>
        <taxon>Bacteria</taxon>
        <taxon>Pseudomonadati</taxon>
        <taxon>Pseudomonadota</taxon>
        <taxon>Betaproteobacteria</taxon>
        <taxon>Burkholderiales</taxon>
        <taxon>Burkholderiaceae</taxon>
        <taxon>Caballeronia</taxon>
    </lineage>
</organism>
<dbReference type="SUPFAM" id="SSF56784">
    <property type="entry name" value="HAD-like"/>
    <property type="match status" value="1"/>
</dbReference>
<dbReference type="EMBL" id="JBIYDN010000027">
    <property type="protein sequence ID" value="MFK4446605.1"/>
    <property type="molecule type" value="Genomic_DNA"/>
</dbReference>
<dbReference type="InterPro" id="IPR051540">
    <property type="entry name" value="S-2-haloacid_dehalogenase"/>
</dbReference>
<evidence type="ECO:0000313" key="2">
    <source>
        <dbReference type="EMBL" id="MFK4446605.1"/>
    </source>
</evidence>
<evidence type="ECO:0000256" key="1">
    <source>
        <dbReference type="ARBA" id="ARBA00022801"/>
    </source>
</evidence>
<dbReference type="SFLD" id="SFLDG01129">
    <property type="entry name" value="C1.5:_HAD__Beta-PGM__Phosphata"/>
    <property type="match status" value="1"/>
</dbReference>
<protein>
    <submittedName>
        <fullName evidence="2">2-haloalkanoic acid dehalogenase type II</fullName>
    </submittedName>
</protein>
<keyword evidence="1" id="KW-0378">Hydrolase</keyword>
<reference evidence="2 3" key="2">
    <citation type="submission" date="2024-11" db="EMBL/GenBank/DDBJ databases">
        <title>Using genomics to understand microbial adaptation to soil warming.</title>
        <authorList>
            <person name="Deangelis K.M. PhD."/>
        </authorList>
    </citation>
    <scope>NUCLEOTIDE SEQUENCE [LARGE SCALE GENOMIC DNA]</scope>
    <source>
        <strain evidence="2 3">GAS97</strain>
    </source>
</reference>
<dbReference type="PRINTS" id="PR00413">
    <property type="entry name" value="HADHALOGNASE"/>
</dbReference>
<proteinExistence type="predicted"/>
<keyword evidence="3" id="KW-1185">Reference proteome</keyword>
<name>A0ABW8MVG5_9BURK</name>
<gene>
    <name evidence="2" type="ORF">ABH943_006637</name>
</gene>
<comment type="caution">
    <text evidence="2">The sequence shown here is derived from an EMBL/GenBank/DDBJ whole genome shotgun (WGS) entry which is preliminary data.</text>
</comment>
<accession>A0ABW8MVG5</accession>
<dbReference type="SFLD" id="SFLDS00003">
    <property type="entry name" value="Haloacid_Dehalogenase"/>
    <property type="match status" value="1"/>
</dbReference>
<reference evidence="2 3" key="1">
    <citation type="submission" date="2024-10" db="EMBL/GenBank/DDBJ databases">
        <authorList>
            <person name="Deangelis K."/>
            <person name="Huntemann M."/>
            <person name="Clum A."/>
            <person name="Wang J."/>
            <person name="Palaniappan K."/>
            <person name="Ritter S."/>
            <person name="Chen I.-M."/>
            <person name="Stamatis D."/>
            <person name="Reddy T."/>
            <person name="O'Malley R."/>
            <person name="Daum C."/>
            <person name="Ng V."/>
            <person name="Ivanova N."/>
            <person name="Kyrpides N."/>
            <person name="Woyke T."/>
        </authorList>
    </citation>
    <scope>NUCLEOTIDE SEQUENCE [LARGE SCALE GENOMIC DNA]</scope>
    <source>
        <strain evidence="2 3">GAS97</strain>
    </source>
</reference>
<dbReference type="PANTHER" id="PTHR43316:SF3">
    <property type="entry name" value="HALOACID DEHALOGENASE, TYPE II (AFU_ORTHOLOGUE AFUA_2G07750)-RELATED"/>
    <property type="match status" value="1"/>
</dbReference>
<sequence length="237" mass="26402">MKIQALTFDYFGTLVDVDAGGTRGMEAVLARLGVETARSAADIYLDWDIRNVRLYRGGAYRRYRDVAEAAMRDCLDALEPGVLRNQNPASLTDIFLTHLVESSPAHGDAIPFLEWASAHFPLMPITNMDSDLWQRSRLTRYFEHVTTAEMAKAYKPSQAIFALALDRLGVPASDVLHCSLASWADIDGAKPLGMQVAWINRGGESLGTWQPRPDYEFSDLSPVRDLLQSLRNINLGE</sequence>